<proteinExistence type="predicted"/>
<evidence type="ECO:0000313" key="2">
    <source>
        <dbReference type="EMBL" id="GBN79032.1"/>
    </source>
</evidence>
<accession>A0A4Y2RT44</accession>
<organism evidence="2 3">
    <name type="scientific">Araneus ventricosus</name>
    <name type="common">Orbweaver spider</name>
    <name type="synonym">Epeira ventricosa</name>
    <dbReference type="NCBI Taxonomy" id="182803"/>
    <lineage>
        <taxon>Eukaryota</taxon>
        <taxon>Metazoa</taxon>
        <taxon>Ecdysozoa</taxon>
        <taxon>Arthropoda</taxon>
        <taxon>Chelicerata</taxon>
        <taxon>Arachnida</taxon>
        <taxon>Araneae</taxon>
        <taxon>Araneomorphae</taxon>
        <taxon>Entelegynae</taxon>
        <taxon>Araneoidea</taxon>
        <taxon>Araneidae</taxon>
        <taxon>Araneus</taxon>
    </lineage>
</organism>
<feature type="domain" description="Integrase zinc-binding" evidence="1">
    <location>
        <begin position="89"/>
        <end position="140"/>
    </location>
</feature>
<dbReference type="Pfam" id="PF17921">
    <property type="entry name" value="Integrase_H2C2"/>
    <property type="match status" value="1"/>
</dbReference>
<dbReference type="PANTHER" id="PTHR47331">
    <property type="entry name" value="PHD-TYPE DOMAIN-CONTAINING PROTEIN"/>
    <property type="match status" value="1"/>
</dbReference>
<name>A0A4Y2RT44_ARAVE</name>
<evidence type="ECO:0000313" key="3">
    <source>
        <dbReference type="Proteomes" id="UP000499080"/>
    </source>
</evidence>
<dbReference type="AlphaFoldDB" id="A0A4Y2RT44"/>
<keyword evidence="3" id="KW-1185">Reference proteome</keyword>
<dbReference type="Proteomes" id="UP000499080">
    <property type="component" value="Unassembled WGS sequence"/>
</dbReference>
<evidence type="ECO:0000259" key="1">
    <source>
        <dbReference type="Pfam" id="PF17921"/>
    </source>
</evidence>
<dbReference type="EMBL" id="BGPR01018389">
    <property type="protein sequence ID" value="GBN79032.1"/>
    <property type="molecule type" value="Genomic_DNA"/>
</dbReference>
<gene>
    <name evidence="2" type="ORF">AVEN_172879_1</name>
</gene>
<comment type="caution">
    <text evidence="2">The sequence shown here is derived from an EMBL/GenBank/DDBJ whole genome shotgun (WGS) entry which is preliminary data.</text>
</comment>
<dbReference type="InterPro" id="IPR041588">
    <property type="entry name" value="Integrase_H2C2"/>
</dbReference>
<sequence>MGNVVVILFPERPPIPYLLLSNLFNNRIFSVKIELLRQQKLLPRGKRLLSLNIFLDPQRINRVGGHLSHGQSLTLDQKHPMLLPSRHILTRLLIRSFHERHFHAGPLLVLSLLGQKYWFVNGRSIVRQEIHNCTLCKRLRAQP</sequence>
<protein>
    <recommendedName>
        <fullName evidence="1">Integrase zinc-binding domain-containing protein</fullName>
    </recommendedName>
</protein>
<dbReference type="OrthoDB" id="5986643at2759"/>
<reference evidence="2 3" key="1">
    <citation type="journal article" date="2019" name="Sci. Rep.">
        <title>Orb-weaving spider Araneus ventricosus genome elucidates the spidroin gene catalogue.</title>
        <authorList>
            <person name="Kono N."/>
            <person name="Nakamura H."/>
            <person name="Ohtoshi R."/>
            <person name="Moran D.A.P."/>
            <person name="Shinohara A."/>
            <person name="Yoshida Y."/>
            <person name="Fujiwara M."/>
            <person name="Mori M."/>
            <person name="Tomita M."/>
            <person name="Arakawa K."/>
        </authorList>
    </citation>
    <scope>NUCLEOTIDE SEQUENCE [LARGE SCALE GENOMIC DNA]</scope>
</reference>